<dbReference type="STRING" id="1855383.SAMN05216548_108115"/>
<sequence length="214" mass="22421">MRISSLTLASVLALVAGPVLAADLPMHETAPAPIAVVAPAQTWTGAYLGALLGYTWANASLNTDLGGVDLDGDGVDGGVFAGYNYQMGNFVVGAEVDARYSDTHASEAGLSLRQGWNGTIRGRVGYAMDRVMLFGTGGFAATELRAKFNGDKENVGDYGWTVGGGVEAMVTDHILARVEYRYTDYAKQDVTVSGVRGHGDADTNSVLAGIAYKF</sequence>
<dbReference type="GO" id="GO:0009279">
    <property type="term" value="C:cell outer membrane"/>
    <property type="evidence" value="ECO:0007669"/>
    <property type="project" value="UniProtKB-SubCell"/>
</dbReference>
<dbReference type="InterPro" id="IPR011250">
    <property type="entry name" value="OMP/PagP_B-barrel"/>
</dbReference>
<accession>A0A1H9JG69</accession>
<dbReference type="Proteomes" id="UP000199647">
    <property type="component" value="Unassembled WGS sequence"/>
</dbReference>
<evidence type="ECO:0000313" key="8">
    <source>
        <dbReference type="EMBL" id="SEQ85904.1"/>
    </source>
</evidence>
<dbReference type="SUPFAM" id="SSF56925">
    <property type="entry name" value="OMPA-like"/>
    <property type="match status" value="1"/>
</dbReference>
<keyword evidence="4" id="KW-0998">Cell outer membrane</keyword>
<proteinExistence type="inferred from homology"/>
<dbReference type="InterPro" id="IPR027385">
    <property type="entry name" value="Beta-barrel_OMP"/>
</dbReference>
<reference evidence="8 9" key="1">
    <citation type="submission" date="2016-10" db="EMBL/GenBank/DDBJ databases">
        <authorList>
            <person name="de Groot N.N."/>
        </authorList>
    </citation>
    <scope>NUCLEOTIDE SEQUENCE [LARGE SCALE GENOMIC DNA]</scope>
    <source>
        <strain evidence="8 9">A52C2</strain>
    </source>
</reference>
<organism evidence="8 9">
    <name type="scientific">Faunimonas pinastri</name>
    <dbReference type="NCBI Taxonomy" id="1855383"/>
    <lineage>
        <taxon>Bacteria</taxon>
        <taxon>Pseudomonadati</taxon>
        <taxon>Pseudomonadota</taxon>
        <taxon>Alphaproteobacteria</taxon>
        <taxon>Hyphomicrobiales</taxon>
        <taxon>Afifellaceae</taxon>
        <taxon>Faunimonas</taxon>
    </lineage>
</organism>
<feature type="signal peptide" evidence="6">
    <location>
        <begin position="1"/>
        <end position="21"/>
    </location>
</feature>
<dbReference type="AlphaFoldDB" id="A0A1H9JG69"/>
<comment type="subcellular location">
    <subcellularLocation>
        <location evidence="1">Cell outer membrane</location>
    </subcellularLocation>
</comment>
<evidence type="ECO:0000256" key="4">
    <source>
        <dbReference type="ARBA" id="ARBA00023237"/>
    </source>
</evidence>
<name>A0A1H9JG69_9HYPH</name>
<protein>
    <submittedName>
        <fullName evidence="8">Outer membrane immunogenic protein</fullName>
    </submittedName>
</protein>
<evidence type="ECO:0000259" key="7">
    <source>
        <dbReference type="Pfam" id="PF13505"/>
    </source>
</evidence>
<dbReference type="PANTHER" id="PTHR34001">
    <property type="entry name" value="BLL7405 PROTEIN"/>
    <property type="match status" value="1"/>
</dbReference>
<keyword evidence="3" id="KW-0472">Membrane</keyword>
<keyword evidence="2 6" id="KW-0732">Signal</keyword>
<evidence type="ECO:0000256" key="1">
    <source>
        <dbReference type="ARBA" id="ARBA00004442"/>
    </source>
</evidence>
<dbReference type="Pfam" id="PF13505">
    <property type="entry name" value="OMP_b-brl"/>
    <property type="match status" value="1"/>
</dbReference>
<comment type="similarity">
    <text evidence="5">Belongs to the Omp25/RopB family.</text>
</comment>
<dbReference type="PANTHER" id="PTHR34001:SF3">
    <property type="entry name" value="BLL7405 PROTEIN"/>
    <property type="match status" value="1"/>
</dbReference>
<dbReference type="Gene3D" id="2.40.160.20">
    <property type="match status" value="1"/>
</dbReference>
<feature type="domain" description="Outer membrane protein beta-barrel" evidence="7">
    <location>
        <begin position="35"/>
        <end position="214"/>
    </location>
</feature>
<dbReference type="OrthoDB" id="9815357at2"/>
<dbReference type="InterPro" id="IPR051692">
    <property type="entry name" value="OMP-like"/>
</dbReference>
<evidence type="ECO:0000256" key="3">
    <source>
        <dbReference type="ARBA" id="ARBA00023136"/>
    </source>
</evidence>
<dbReference type="RefSeq" id="WP_092496881.1">
    <property type="nucleotide sequence ID" value="NZ_FOFG01000008.1"/>
</dbReference>
<keyword evidence="9" id="KW-1185">Reference proteome</keyword>
<evidence type="ECO:0000313" key="9">
    <source>
        <dbReference type="Proteomes" id="UP000199647"/>
    </source>
</evidence>
<evidence type="ECO:0000256" key="2">
    <source>
        <dbReference type="ARBA" id="ARBA00022729"/>
    </source>
</evidence>
<evidence type="ECO:0000256" key="5">
    <source>
        <dbReference type="ARBA" id="ARBA00038306"/>
    </source>
</evidence>
<gene>
    <name evidence="8" type="ORF">SAMN05216548_108115</name>
</gene>
<feature type="chain" id="PRO_5011559961" evidence="6">
    <location>
        <begin position="22"/>
        <end position="214"/>
    </location>
</feature>
<dbReference type="EMBL" id="FOFG01000008">
    <property type="protein sequence ID" value="SEQ85904.1"/>
    <property type="molecule type" value="Genomic_DNA"/>
</dbReference>
<evidence type="ECO:0000256" key="6">
    <source>
        <dbReference type="SAM" id="SignalP"/>
    </source>
</evidence>